<sequence length="353" mass="38831">MIKKLLAASGIVLVSACSTTPYENFDPTPVQGKQSLKFVSQVQQEEIVKEFVPSNAGGSAGAQFGLVGALVGAAVDASVNNSRAKDAESAVEPYRNATLDLNVRNMVEEAFRGNLQQIDWVADTRLVSEQLPEGTKVANYLPAVQEDLLLLVTTNYSLKPGAQVIEFTADYALYDKETAFDGRSKNKAKPVYKNSAKVQSYPHNGSIRRLTPEEQEEQAARLKQEYPVEGELSKSQISRNQKKLNKELAKLKTETLPVPGHDPAGGVWLANDAKLLRDELTAAPQILAKLIFKDLSGQYPLPVQPEGEKNKGLQEPQLLEKDEQGMVITRQPDGTLLSKYRYAPVYTLWGNVF</sequence>
<reference evidence="1 4" key="2">
    <citation type="submission" date="2020-08" db="EMBL/GenBank/DDBJ databases">
        <title>Genomic Encyclopedia of Type Strains, Phase IV (KMG-IV): sequencing the most valuable type-strain genomes for metagenomic binning, comparative biology and taxonomic classification.</title>
        <authorList>
            <person name="Goeker M."/>
        </authorList>
    </citation>
    <scope>NUCLEOTIDE SEQUENCE [LARGE SCALE GENOMIC DNA]</scope>
    <source>
        <strain evidence="1 4">DSM 11525</strain>
    </source>
</reference>
<dbReference type="Proteomes" id="UP000563601">
    <property type="component" value="Unassembled WGS sequence"/>
</dbReference>
<gene>
    <name evidence="2" type="ORF">GTQ55_15365</name>
    <name evidence="1" type="ORF">HNQ53_002836</name>
</gene>
<name>A0A6P1TEF1_9GAMM</name>
<evidence type="ECO:0008006" key="5">
    <source>
        <dbReference type="Google" id="ProtNLM"/>
    </source>
</evidence>
<keyword evidence="3" id="KW-1185">Reference proteome</keyword>
<reference evidence="2 3" key="1">
    <citation type="submission" date="2020-01" db="EMBL/GenBank/DDBJ databases">
        <title>The possibility of degradation of plastic by Microbulbifer hydrolyticus IRE-31.</title>
        <authorList>
            <person name="Liu L."/>
        </authorList>
    </citation>
    <scope>NUCLEOTIDE SEQUENCE [LARGE SCALE GENOMIC DNA]</scope>
    <source>
        <strain evidence="2 3">IRE-31</strain>
    </source>
</reference>
<evidence type="ECO:0000313" key="1">
    <source>
        <dbReference type="EMBL" id="MBB5212611.1"/>
    </source>
</evidence>
<organism evidence="1 4">
    <name type="scientific">Microbulbifer hydrolyticus</name>
    <dbReference type="NCBI Taxonomy" id="48074"/>
    <lineage>
        <taxon>Bacteria</taxon>
        <taxon>Pseudomonadati</taxon>
        <taxon>Pseudomonadota</taxon>
        <taxon>Gammaproteobacteria</taxon>
        <taxon>Cellvibrionales</taxon>
        <taxon>Microbulbiferaceae</taxon>
        <taxon>Microbulbifer</taxon>
    </lineage>
</organism>
<protein>
    <recommendedName>
        <fullName evidence="5">Lipoprotein</fullName>
    </recommendedName>
</protein>
<dbReference type="PROSITE" id="PS51257">
    <property type="entry name" value="PROKAR_LIPOPROTEIN"/>
    <property type="match status" value="1"/>
</dbReference>
<proteinExistence type="predicted"/>
<dbReference type="Proteomes" id="UP000464675">
    <property type="component" value="Chromosome"/>
</dbReference>
<dbReference type="OrthoDB" id="5729221at2"/>
<evidence type="ECO:0000313" key="3">
    <source>
        <dbReference type="Proteomes" id="UP000464675"/>
    </source>
</evidence>
<dbReference type="EMBL" id="JACHHR010000003">
    <property type="protein sequence ID" value="MBB5212611.1"/>
    <property type="molecule type" value="Genomic_DNA"/>
</dbReference>
<dbReference type="RefSeq" id="WP_161859519.1">
    <property type="nucleotide sequence ID" value="NZ_CP047491.1"/>
</dbReference>
<evidence type="ECO:0000313" key="2">
    <source>
        <dbReference type="EMBL" id="QHQ40221.1"/>
    </source>
</evidence>
<accession>A0A6P1TEF1</accession>
<dbReference type="EMBL" id="CP047491">
    <property type="protein sequence ID" value="QHQ40221.1"/>
    <property type="molecule type" value="Genomic_DNA"/>
</dbReference>
<evidence type="ECO:0000313" key="4">
    <source>
        <dbReference type="Proteomes" id="UP000563601"/>
    </source>
</evidence>
<dbReference type="AlphaFoldDB" id="A0A6P1TEF1"/>